<accession>A0A5B7HXR2</accession>
<evidence type="ECO:0000313" key="1">
    <source>
        <dbReference type="EMBL" id="MPC73468.1"/>
    </source>
</evidence>
<name>A0A5B7HXR2_PORTR</name>
<organism evidence="1 2">
    <name type="scientific">Portunus trituberculatus</name>
    <name type="common">Swimming crab</name>
    <name type="synonym">Neptunus trituberculatus</name>
    <dbReference type="NCBI Taxonomy" id="210409"/>
    <lineage>
        <taxon>Eukaryota</taxon>
        <taxon>Metazoa</taxon>
        <taxon>Ecdysozoa</taxon>
        <taxon>Arthropoda</taxon>
        <taxon>Crustacea</taxon>
        <taxon>Multicrustacea</taxon>
        <taxon>Malacostraca</taxon>
        <taxon>Eumalacostraca</taxon>
        <taxon>Eucarida</taxon>
        <taxon>Decapoda</taxon>
        <taxon>Pleocyemata</taxon>
        <taxon>Brachyura</taxon>
        <taxon>Eubrachyura</taxon>
        <taxon>Portunoidea</taxon>
        <taxon>Portunidae</taxon>
        <taxon>Portuninae</taxon>
        <taxon>Portunus</taxon>
    </lineage>
</organism>
<dbReference type="EMBL" id="VSRR010036859">
    <property type="protein sequence ID" value="MPC73468.1"/>
    <property type="molecule type" value="Genomic_DNA"/>
</dbReference>
<protein>
    <submittedName>
        <fullName evidence="1">Uncharacterized protein</fullName>
    </submittedName>
</protein>
<dbReference type="AlphaFoldDB" id="A0A5B7HXR2"/>
<dbReference type="Proteomes" id="UP000324222">
    <property type="component" value="Unassembled WGS sequence"/>
</dbReference>
<gene>
    <name evidence="1" type="ORF">E2C01_067798</name>
</gene>
<evidence type="ECO:0000313" key="2">
    <source>
        <dbReference type="Proteomes" id="UP000324222"/>
    </source>
</evidence>
<comment type="caution">
    <text evidence="1">The sequence shown here is derived from an EMBL/GenBank/DDBJ whole genome shotgun (WGS) entry which is preliminary data.</text>
</comment>
<keyword evidence="2" id="KW-1185">Reference proteome</keyword>
<proteinExistence type="predicted"/>
<reference evidence="1 2" key="1">
    <citation type="submission" date="2019-05" db="EMBL/GenBank/DDBJ databases">
        <title>Another draft genome of Portunus trituberculatus and its Hox gene families provides insights of decapod evolution.</title>
        <authorList>
            <person name="Jeong J.-H."/>
            <person name="Song I."/>
            <person name="Kim S."/>
            <person name="Choi T."/>
            <person name="Kim D."/>
            <person name="Ryu S."/>
            <person name="Kim W."/>
        </authorList>
    </citation>
    <scope>NUCLEOTIDE SEQUENCE [LARGE SCALE GENOMIC DNA]</scope>
    <source>
        <tissue evidence="1">Muscle</tissue>
    </source>
</reference>
<sequence>MMTSCIDAVFYQIRTPQVHSTLPMEKTFTFSTKSFWRRLRRRHNSLGHMAPLGLAGECYIYHRATSFGKDSNRGRLDQRFEHGSP</sequence>